<accession>A0A8D0HAA7</accession>
<feature type="transmembrane region" description="Helical" evidence="10">
    <location>
        <begin position="920"/>
        <end position="953"/>
    </location>
</feature>
<organism evidence="12 13">
    <name type="scientific">Sphenodon punctatus</name>
    <name type="common">Tuatara</name>
    <name type="synonym">Hatteria punctata</name>
    <dbReference type="NCBI Taxonomy" id="8508"/>
    <lineage>
        <taxon>Eukaryota</taxon>
        <taxon>Metazoa</taxon>
        <taxon>Chordata</taxon>
        <taxon>Craniata</taxon>
        <taxon>Vertebrata</taxon>
        <taxon>Euteleostomi</taxon>
        <taxon>Lepidosauria</taxon>
        <taxon>Sphenodontia</taxon>
        <taxon>Sphenodontidae</taxon>
        <taxon>Sphenodon</taxon>
    </lineage>
</organism>
<feature type="transmembrane region" description="Helical" evidence="10">
    <location>
        <begin position="756"/>
        <end position="774"/>
    </location>
</feature>
<dbReference type="InterPro" id="IPR056264">
    <property type="entry name" value="R2_ABCA1-4-like"/>
</dbReference>
<feature type="transmembrane region" description="Helical" evidence="10">
    <location>
        <begin position="786"/>
        <end position="806"/>
    </location>
</feature>
<dbReference type="GeneTree" id="ENSGT00940000162673"/>
<dbReference type="InterPro" id="IPR026082">
    <property type="entry name" value="ABCA"/>
</dbReference>
<keyword evidence="3" id="KW-0813">Transport</keyword>
<feature type="transmembrane region" description="Helical" evidence="10">
    <location>
        <begin position="160"/>
        <end position="181"/>
    </location>
</feature>
<keyword evidence="8 10" id="KW-1133">Transmembrane helix</keyword>
<feature type="transmembrane region" description="Helical" evidence="10">
    <location>
        <begin position="90"/>
        <end position="117"/>
    </location>
</feature>
<evidence type="ECO:0000256" key="8">
    <source>
        <dbReference type="ARBA" id="ARBA00022989"/>
    </source>
</evidence>
<feature type="transmembrane region" description="Helical" evidence="10">
    <location>
        <begin position="123"/>
        <end position="148"/>
    </location>
</feature>
<dbReference type="Proteomes" id="UP000694392">
    <property type="component" value="Unplaced"/>
</dbReference>
<dbReference type="InterPro" id="IPR027417">
    <property type="entry name" value="P-loop_NTPase"/>
</dbReference>
<evidence type="ECO:0000256" key="6">
    <source>
        <dbReference type="ARBA" id="ARBA00022741"/>
    </source>
</evidence>
<keyword evidence="4 10" id="KW-0812">Transmembrane</keyword>
<feature type="domain" description="ABC transporter" evidence="11">
    <location>
        <begin position="965"/>
        <end position="1217"/>
    </location>
</feature>
<dbReference type="GO" id="GO:0005886">
    <property type="term" value="C:plasma membrane"/>
    <property type="evidence" value="ECO:0007669"/>
    <property type="project" value="UniProtKB-ARBA"/>
</dbReference>
<dbReference type="FunFam" id="3.40.50.300:FF:000335">
    <property type="entry name" value="ATP binding cassette subfamily A member 5"/>
    <property type="match status" value="1"/>
</dbReference>
<evidence type="ECO:0000313" key="13">
    <source>
        <dbReference type="Proteomes" id="UP000694392"/>
    </source>
</evidence>
<proteinExistence type="inferred from homology"/>
<dbReference type="Pfam" id="PF23321">
    <property type="entry name" value="R1_ABCA1"/>
    <property type="match status" value="1"/>
</dbReference>
<evidence type="ECO:0000256" key="2">
    <source>
        <dbReference type="ARBA" id="ARBA00008869"/>
    </source>
</evidence>
<dbReference type="PROSITE" id="PS00211">
    <property type="entry name" value="ABC_TRANSPORTER_1"/>
    <property type="match status" value="1"/>
</dbReference>
<feature type="transmembrane region" description="Helical" evidence="10">
    <location>
        <begin position="844"/>
        <end position="861"/>
    </location>
</feature>
<keyword evidence="13" id="KW-1185">Reference proteome</keyword>
<evidence type="ECO:0000256" key="1">
    <source>
        <dbReference type="ARBA" id="ARBA00004141"/>
    </source>
</evidence>
<dbReference type="Ensembl" id="ENSSPUT00000018796.1">
    <property type="protein sequence ID" value="ENSSPUP00000017657.1"/>
    <property type="gene ID" value="ENSSPUG00000012585.1"/>
</dbReference>
<dbReference type="InterPro" id="IPR003439">
    <property type="entry name" value="ABC_transporter-like_ATP-bd"/>
</dbReference>
<keyword evidence="7" id="KW-0067">ATP-binding</keyword>
<evidence type="ECO:0000256" key="7">
    <source>
        <dbReference type="ARBA" id="ARBA00022840"/>
    </source>
</evidence>
<keyword evidence="5" id="KW-0677">Repeat</keyword>
<dbReference type="GO" id="GO:0005319">
    <property type="term" value="F:lipid transporter activity"/>
    <property type="evidence" value="ECO:0007669"/>
    <property type="project" value="TreeGrafter"/>
</dbReference>
<dbReference type="CDD" id="cd03263">
    <property type="entry name" value="ABC_subfamily_A"/>
    <property type="match status" value="2"/>
</dbReference>
<dbReference type="Gene3D" id="3.40.50.300">
    <property type="entry name" value="P-loop containing nucleotide triphosphate hydrolases"/>
    <property type="match status" value="2"/>
</dbReference>
<name>A0A8D0HAA7_SPHPU</name>
<dbReference type="PANTHER" id="PTHR19229">
    <property type="entry name" value="ATP-BINDING CASSETTE TRANSPORTER SUBFAMILY A ABCA"/>
    <property type="match status" value="1"/>
</dbReference>
<evidence type="ECO:0000256" key="10">
    <source>
        <dbReference type="SAM" id="Phobius"/>
    </source>
</evidence>
<dbReference type="GO" id="GO:0140359">
    <property type="term" value="F:ABC-type transporter activity"/>
    <property type="evidence" value="ECO:0007669"/>
    <property type="project" value="InterPro"/>
</dbReference>
<feature type="transmembrane region" description="Helical" evidence="10">
    <location>
        <begin position="896"/>
        <end position="914"/>
    </location>
</feature>
<evidence type="ECO:0000256" key="5">
    <source>
        <dbReference type="ARBA" id="ARBA00022737"/>
    </source>
</evidence>
<evidence type="ECO:0000256" key="9">
    <source>
        <dbReference type="ARBA" id="ARBA00023136"/>
    </source>
</evidence>
<dbReference type="GO" id="GO:0016887">
    <property type="term" value="F:ATP hydrolysis activity"/>
    <property type="evidence" value="ECO:0007669"/>
    <property type="project" value="InterPro"/>
</dbReference>
<dbReference type="InterPro" id="IPR017871">
    <property type="entry name" value="ABC_transporter-like_CS"/>
</dbReference>
<reference evidence="12" key="2">
    <citation type="submission" date="2025-09" db="UniProtKB">
        <authorList>
            <consortium name="Ensembl"/>
        </authorList>
    </citation>
    <scope>IDENTIFICATION</scope>
</reference>
<dbReference type="PROSITE" id="PS50893">
    <property type="entry name" value="ABC_TRANSPORTER_2"/>
    <property type="match status" value="2"/>
</dbReference>
<evidence type="ECO:0000313" key="12">
    <source>
        <dbReference type="Ensembl" id="ENSSPUP00000017657.1"/>
    </source>
</evidence>
<keyword evidence="6" id="KW-0547">Nucleotide-binding</keyword>
<reference evidence="12" key="1">
    <citation type="submission" date="2025-08" db="UniProtKB">
        <authorList>
            <consortium name="Ensembl"/>
        </authorList>
    </citation>
    <scope>IDENTIFICATION</scope>
</reference>
<feature type="domain" description="ABC transporter" evidence="11">
    <location>
        <begin position="281"/>
        <end position="516"/>
    </location>
</feature>
<feature type="transmembrane region" description="Helical" evidence="10">
    <location>
        <begin position="44"/>
        <end position="69"/>
    </location>
</feature>
<protein>
    <recommendedName>
        <fullName evidence="11">ABC transporter domain-containing protein</fullName>
    </recommendedName>
</protein>
<dbReference type="GO" id="GO:0005524">
    <property type="term" value="F:ATP binding"/>
    <property type="evidence" value="ECO:0007669"/>
    <property type="project" value="UniProtKB-KW"/>
</dbReference>
<comment type="similarity">
    <text evidence="2">Belongs to the ABC transporter superfamily. ABCA family.</text>
</comment>
<keyword evidence="9 10" id="KW-0472">Membrane</keyword>
<dbReference type="OMA" id="TNFLKKW"/>
<evidence type="ECO:0000256" key="3">
    <source>
        <dbReference type="ARBA" id="ARBA00022448"/>
    </source>
</evidence>
<comment type="subcellular location">
    <subcellularLocation>
        <location evidence="1">Membrane</location>
        <topology evidence="1">Multi-pass membrane protein</topology>
    </subcellularLocation>
</comment>
<feature type="transmembrane region" description="Helical" evidence="10">
    <location>
        <begin position="867"/>
        <end position="887"/>
    </location>
</feature>
<dbReference type="PANTHER" id="PTHR19229:SF274">
    <property type="entry name" value="ABC-TYPE ORGANIC ANION TRANSPORTER ABCA8"/>
    <property type="match status" value="1"/>
</dbReference>
<evidence type="ECO:0000259" key="11">
    <source>
        <dbReference type="PROSITE" id="PS50893"/>
    </source>
</evidence>
<dbReference type="InterPro" id="IPR003593">
    <property type="entry name" value="AAA+_ATPase"/>
</dbReference>
<dbReference type="FunFam" id="3.40.50.300:FF:000436">
    <property type="entry name" value="ATP binding cassette subfamily A member 9"/>
    <property type="match status" value="1"/>
</dbReference>
<dbReference type="SMART" id="SM00382">
    <property type="entry name" value="AAA"/>
    <property type="match status" value="2"/>
</dbReference>
<dbReference type="SUPFAM" id="SSF52540">
    <property type="entry name" value="P-loop containing nucleoside triphosphate hydrolases"/>
    <property type="match status" value="2"/>
</dbReference>
<dbReference type="Pfam" id="PF00005">
    <property type="entry name" value="ABC_tran"/>
    <property type="match status" value="2"/>
</dbReference>
<evidence type="ECO:0000256" key="4">
    <source>
        <dbReference type="ARBA" id="ARBA00022692"/>
    </source>
</evidence>
<sequence>QVYWYRGFLSLQTSIDAAIIEMVTNHSVWDEMKSISGVRMRSSFIVISGFMENIYIIVIIAMCFSPMMYSLSQNVTSEKRKLKELMEMMGLLDSAFWLSWGLLYAVYIFITACLLTAVTWNEFFILSSFSAILLLFFLYGIMHFCFMLSSLLKKPKTTCYTNFLLTFLFGSLSCTTVVVRLPAPLEWTFCLFCPFTFATGISKVCCGSVAENALLIVASFLFLSDKYGVTYPPLYFLKPSYWFKSRRRHAGERFEIEKDHEQIFSDNAEPVPPEFDGKEAIRINNIKKTYKHKDKKTEALRGLFLNIYEDQITALLGHSGAGKTTLLNILSGLSKPSDGSVTILKYKLSEMEAIEEIREITGLCPQFNVQFDILTVKENLRIFAKVKGIQSNKVEEEVKKLLTMLDISSIQDTQADKLSGGQKRKLSLAIAMLGDPQVLLLDEPTSGMDPCSRQHVWNLLKEHKAGRAIVVSTQFMDEADILADRKAFISHGRLKCVGSSLFLKNKWGIGYHLRMQVNESCDSERMLSLVKQYIPNATLSGRSDSELSYTLPSENVDKFPDLFHSLDSQPDQEIMNYGVSMTTMEDVFLKLEDAESINEEVGTLGALGSCIEEGRGDTFSPNEMEEELLSLSDTGKATVSGIPLWRQQVCAMARMRFLRLKHEGKTLRSIFIIHFFKNYIGIFLFLPGTGIENFIHGLESQNIMLEIATGKNITDQLQHNGAIKVSLEEQKYRFTVMCHMETNNCFPVLVNSISNALLRILNSTISYHIFFFFFPQIDSATYLNYFLTNYFIFVILLLPGFTPLFAMSSIHDYKIKAHSHLRVSGLFPSAYWCGQALVDSPLQWIVFFSTIELLLLIIIIINNTAVTYLLGYGACLLFVIYLISFLVRKGRNKSDFWSFIFIVVSVWLYIMYLPENYIPHFILCFLIPGYSLISICFIINEPYIQCVFFIFLLRCLEMKYGRSVMRKDPVFRFVSAHMHINTHTPPPPPKVCIFVHSLLRLLSYIYNLVCPKSCSGEVLGLLGPNGAGKSTTINMITGDTTLTAGQVTASEPGENTIGFLGYCPQENPLWPNLTVKEHLEIYAAVKGLRKEDATIIINRIAKALELQKHLKKATKRLSAGITRKLCFALSVLGNPKIMLFDEPTTGMDPKGQRRVWKAIRATLKNKEQGAILTTHYMEEAEAVCDRVAIMVSGQLRCINTIQYLKSKFGKGYLLQIKVKKPDQVDHLHAEILQIFPHAARQERFSTLLVYNIPMGDALPLTQAFTKLETAKQSFDIEEYSFSLNTLEQVFLELCREQERENFDLTLDATFEWRQLQQEDL</sequence>